<evidence type="ECO:0000313" key="1">
    <source>
        <dbReference type="EMBL" id="NMH64598.1"/>
    </source>
</evidence>
<dbReference type="EMBL" id="JAAXYH010000002">
    <property type="protein sequence ID" value="NMH64598.1"/>
    <property type="molecule type" value="Genomic_DNA"/>
</dbReference>
<proteinExistence type="predicted"/>
<keyword evidence="2" id="KW-1185">Reference proteome</keyword>
<comment type="caution">
    <text evidence="1">The sequence shown here is derived from an EMBL/GenBank/DDBJ whole genome shotgun (WGS) entry which is preliminary data.</text>
</comment>
<reference evidence="1" key="1">
    <citation type="submission" date="2020-04" db="EMBL/GenBank/DDBJ databases">
        <title>Description of Shewanella salipaludis sp. nov., isolated from a salt marsh.</title>
        <authorList>
            <person name="Park S."/>
            <person name="Yoon J.-H."/>
        </authorList>
    </citation>
    <scope>NUCLEOTIDE SEQUENCE</scope>
    <source>
        <strain evidence="1">SHSM-M6</strain>
    </source>
</reference>
<evidence type="ECO:0000313" key="2">
    <source>
        <dbReference type="Proteomes" id="UP000737113"/>
    </source>
</evidence>
<dbReference type="RefSeq" id="WP_169563264.1">
    <property type="nucleotide sequence ID" value="NZ_JAAXYH010000002.1"/>
</dbReference>
<sequence length="246" mass="26594">MNSMVKYGVGIVLLAVLLLLGVLAAGIYRFNFTHDDLYLELEDGRVVPLDDAGSEANPGSQAQLIRQGPDPVMLKLFSLQTPKAFSIRLPDSGLSVPLSQFEQRGGADYATADYRDAETRGSVLLDYLKITPLNLAPAPTQAEGQAEGQGMAFVAPFIVTSQGTGSFWYLGMFNLNTREATVAHLGSVFIGDRILLDSIEPAEPFTAPYRLSVHYRDRGPQEAMVETPSVAKTLTLAVSERGITAE</sequence>
<dbReference type="Proteomes" id="UP000737113">
    <property type="component" value="Unassembled WGS sequence"/>
</dbReference>
<gene>
    <name evidence="1" type="ORF">HC757_05380</name>
</gene>
<dbReference type="AlphaFoldDB" id="A0A972JI32"/>
<protein>
    <submittedName>
        <fullName evidence="1">Uncharacterized protein</fullName>
    </submittedName>
</protein>
<accession>A0A972JI32</accession>
<organism evidence="1 2">
    <name type="scientific">Shewanella salipaludis</name>
    <dbReference type="NCBI Taxonomy" id="2723052"/>
    <lineage>
        <taxon>Bacteria</taxon>
        <taxon>Pseudomonadati</taxon>
        <taxon>Pseudomonadota</taxon>
        <taxon>Gammaproteobacteria</taxon>
        <taxon>Alteromonadales</taxon>
        <taxon>Shewanellaceae</taxon>
        <taxon>Shewanella</taxon>
    </lineage>
</organism>
<name>A0A972JI32_9GAMM</name>